<name>A0ABT7NNK8_9SPHI</name>
<dbReference type="RefSeq" id="WP_149527669.1">
    <property type="nucleotide sequence ID" value="NZ_JACAGK010000030.1"/>
</dbReference>
<comment type="caution">
    <text evidence="2">The sequence shown here is derived from an EMBL/GenBank/DDBJ whole genome shotgun (WGS) entry which is preliminary data.</text>
</comment>
<sequence>MTLTIKRELLISSLITCLLLIPFLQVSAQKSNMPLYEQVAQSEMKRFPELWQLDHGKRLYFAYSQGLGALAFYKLYEKTKNEVYFNYVEMWMDSLIDNKGEIYLYKPEDFHLDFINPGKLLFSLYEKTKKEKYALAIEKLMDQLKKQPRTPDGLFWHKDIYPNQVWLDGLYMASPFLTSYAKYKNEPKYYDEALNQILGAAKHLYDPKTGLYYHAWDAAKVQPWANPVTGQSPSFWGRSIGWWFMALVDVLDDLPNDNPRREDVLKIIRDLAEVLPRYQDDEGLFWQVLDKPKVDKNYQEASVNSMFLYAFAKAVNRGYIAPEYRKVADGILSGLQKKLLLKDKDGSWNLHQCNAVAGLGGSGNRDGSFDYYVNERIRSNDIKATAPLIMGLMEMDK</sequence>
<reference evidence="2" key="1">
    <citation type="submission" date="2020-06" db="EMBL/GenBank/DDBJ databases">
        <authorList>
            <person name="Dong N."/>
        </authorList>
    </citation>
    <scope>NUCLEOTIDE SEQUENCE</scope>
    <source>
        <strain evidence="2">R1692</strain>
    </source>
</reference>
<accession>A0ABT7NNK8</accession>
<dbReference type="InterPro" id="IPR010905">
    <property type="entry name" value="Glyco_hydro_88"/>
</dbReference>
<protein>
    <submittedName>
        <fullName evidence="2">Glycoside hydrolase family 88 protein</fullName>
    </submittedName>
</protein>
<dbReference type="Proteomes" id="UP001170954">
    <property type="component" value="Unassembled WGS sequence"/>
</dbReference>
<dbReference type="PANTHER" id="PTHR33886:SF8">
    <property type="entry name" value="UNSATURATED RHAMNOGALACTURONAN HYDROLASE (EUROFUNG)"/>
    <property type="match status" value="1"/>
</dbReference>
<evidence type="ECO:0000313" key="3">
    <source>
        <dbReference type="Proteomes" id="UP001170954"/>
    </source>
</evidence>
<dbReference type="EMBL" id="JACAGK010000030">
    <property type="protein sequence ID" value="MDM1048836.1"/>
    <property type="molecule type" value="Genomic_DNA"/>
</dbReference>
<keyword evidence="1 2" id="KW-0378">Hydrolase</keyword>
<dbReference type="SUPFAM" id="SSF48208">
    <property type="entry name" value="Six-hairpin glycosidases"/>
    <property type="match status" value="1"/>
</dbReference>
<reference evidence="2" key="2">
    <citation type="journal article" date="2022" name="Sci. Total Environ.">
        <title>Prevalence, transmission, and molecular epidemiology of tet(X)-positive bacteria among humans, animals, and environmental niches in China: An epidemiological, and genomic-based study.</title>
        <authorList>
            <person name="Dong N."/>
            <person name="Zeng Y."/>
            <person name="Cai C."/>
            <person name="Sun C."/>
            <person name="Lu J."/>
            <person name="Liu C."/>
            <person name="Zhou H."/>
            <person name="Sun Q."/>
            <person name="Shu L."/>
            <person name="Wang H."/>
            <person name="Wang Y."/>
            <person name="Wang S."/>
            <person name="Wu C."/>
            <person name="Chan E.W."/>
            <person name="Chen G."/>
            <person name="Shen Z."/>
            <person name="Chen S."/>
            <person name="Zhang R."/>
        </authorList>
    </citation>
    <scope>NUCLEOTIDE SEQUENCE</scope>
    <source>
        <strain evidence="2">R1692</strain>
    </source>
</reference>
<organism evidence="2 3">
    <name type="scientific">Sphingobacterium hotanense</name>
    <dbReference type="NCBI Taxonomy" id="649196"/>
    <lineage>
        <taxon>Bacteria</taxon>
        <taxon>Pseudomonadati</taxon>
        <taxon>Bacteroidota</taxon>
        <taxon>Sphingobacteriia</taxon>
        <taxon>Sphingobacteriales</taxon>
        <taxon>Sphingobacteriaceae</taxon>
        <taxon>Sphingobacterium</taxon>
    </lineage>
</organism>
<dbReference type="GO" id="GO:0016787">
    <property type="term" value="F:hydrolase activity"/>
    <property type="evidence" value="ECO:0007669"/>
    <property type="project" value="UniProtKB-KW"/>
</dbReference>
<keyword evidence="3" id="KW-1185">Reference proteome</keyword>
<proteinExistence type="predicted"/>
<dbReference type="Gene3D" id="1.50.10.10">
    <property type="match status" value="1"/>
</dbReference>
<dbReference type="InterPro" id="IPR012341">
    <property type="entry name" value="6hp_glycosidase-like_sf"/>
</dbReference>
<dbReference type="InterPro" id="IPR008928">
    <property type="entry name" value="6-hairpin_glycosidase_sf"/>
</dbReference>
<evidence type="ECO:0000313" key="2">
    <source>
        <dbReference type="EMBL" id="MDM1048836.1"/>
    </source>
</evidence>
<dbReference type="PANTHER" id="PTHR33886">
    <property type="entry name" value="UNSATURATED RHAMNOGALACTURONAN HYDROLASE (EUROFUNG)"/>
    <property type="match status" value="1"/>
</dbReference>
<gene>
    <name evidence="2" type="ORF">HX018_11385</name>
</gene>
<dbReference type="Pfam" id="PF07470">
    <property type="entry name" value="Glyco_hydro_88"/>
    <property type="match status" value="1"/>
</dbReference>
<evidence type="ECO:0000256" key="1">
    <source>
        <dbReference type="ARBA" id="ARBA00022801"/>
    </source>
</evidence>
<dbReference type="InterPro" id="IPR052043">
    <property type="entry name" value="PolySaccharide_Degr_Enz"/>
</dbReference>